<dbReference type="InterPro" id="IPR042267">
    <property type="entry name" value="VTC_sf"/>
</dbReference>
<keyword evidence="3 7" id="KW-0812">Transmembrane</keyword>
<evidence type="ECO:0000256" key="3">
    <source>
        <dbReference type="ARBA" id="ARBA00022692"/>
    </source>
</evidence>
<dbReference type="PROSITE" id="PS51382">
    <property type="entry name" value="SPX"/>
    <property type="match status" value="1"/>
</dbReference>
<gene>
    <name evidence="9" type="ORF">ATC70_008079</name>
</gene>
<dbReference type="GeneID" id="89951765"/>
<feature type="compositionally biased region" description="Polar residues" evidence="6">
    <location>
        <begin position="568"/>
        <end position="584"/>
    </location>
</feature>
<keyword evidence="4 7" id="KW-1133">Transmembrane helix</keyword>
<dbReference type="AlphaFoldDB" id="A0AAN7HJZ3"/>
<evidence type="ECO:0000256" key="5">
    <source>
        <dbReference type="ARBA" id="ARBA00023136"/>
    </source>
</evidence>
<evidence type="ECO:0000313" key="9">
    <source>
        <dbReference type="EMBL" id="KAK4509929.1"/>
    </source>
</evidence>
<evidence type="ECO:0000256" key="7">
    <source>
        <dbReference type="SAM" id="Phobius"/>
    </source>
</evidence>
<feature type="region of interest" description="Disordered" evidence="6">
    <location>
        <begin position="557"/>
        <end position="592"/>
    </location>
</feature>
<dbReference type="GO" id="GO:0005774">
    <property type="term" value="C:vacuolar membrane"/>
    <property type="evidence" value="ECO:0007669"/>
    <property type="project" value="UniProtKB-SubCell"/>
</dbReference>
<dbReference type="Gene3D" id="3.20.100.30">
    <property type="entry name" value="VTC, catalytic tunnel domain"/>
    <property type="match status" value="1"/>
</dbReference>
<dbReference type="InterPro" id="IPR004331">
    <property type="entry name" value="SPX_dom"/>
</dbReference>
<accession>A0AAN7HJZ3</accession>
<feature type="region of interest" description="Disordered" evidence="6">
    <location>
        <begin position="613"/>
        <end position="642"/>
    </location>
</feature>
<evidence type="ECO:0000256" key="4">
    <source>
        <dbReference type="ARBA" id="ARBA00022989"/>
    </source>
</evidence>
<evidence type="ECO:0000313" key="10">
    <source>
        <dbReference type="Proteomes" id="UP001304243"/>
    </source>
</evidence>
<feature type="domain" description="SPX" evidence="8">
    <location>
        <begin position="1"/>
        <end position="142"/>
    </location>
</feature>
<dbReference type="GO" id="GO:0006799">
    <property type="term" value="P:polyphosphate biosynthetic process"/>
    <property type="evidence" value="ECO:0007669"/>
    <property type="project" value="UniProtKB-ARBA"/>
</dbReference>
<dbReference type="InterPro" id="IPR003807">
    <property type="entry name" value="DUF202"/>
</dbReference>
<dbReference type="RefSeq" id="XP_064676595.1">
    <property type="nucleotide sequence ID" value="XM_064827333.1"/>
</dbReference>
<reference evidence="9 10" key="1">
    <citation type="submission" date="2022-11" db="EMBL/GenBank/DDBJ databases">
        <title>Mucor velutinosus strain NIH1002 WGS.</title>
        <authorList>
            <person name="Subramanian P."/>
            <person name="Mullikin J.C."/>
            <person name="Segre J.A."/>
            <person name="Zelazny A.M."/>
        </authorList>
    </citation>
    <scope>NUCLEOTIDE SEQUENCE [LARGE SCALE GENOMIC DNA]</scope>
    <source>
        <strain evidence="9 10">NIH1002</strain>
    </source>
</reference>
<dbReference type="InterPro" id="IPR018966">
    <property type="entry name" value="VTC_domain"/>
</dbReference>
<dbReference type="Pfam" id="PF09359">
    <property type="entry name" value="VTC"/>
    <property type="match status" value="1"/>
</dbReference>
<keyword evidence="10" id="KW-1185">Reference proteome</keyword>
<name>A0AAN7HJZ3_9FUNG</name>
<keyword evidence="5 7" id="KW-0472">Membrane</keyword>
<dbReference type="InterPro" id="IPR051572">
    <property type="entry name" value="VTC_Complex_Subunit"/>
</dbReference>
<dbReference type="PANTHER" id="PTHR46140:SF1">
    <property type="entry name" value="VACUOLAR TRANSPORTER CHAPERONE COMPLEX SUBUNIT 4-RELATED"/>
    <property type="match status" value="1"/>
</dbReference>
<dbReference type="PANTHER" id="PTHR46140">
    <property type="entry name" value="VACUOLAR TRANSPORTER CHAPERONE 1-RELATED"/>
    <property type="match status" value="1"/>
</dbReference>
<evidence type="ECO:0000259" key="8">
    <source>
        <dbReference type="PROSITE" id="PS51382"/>
    </source>
</evidence>
<proteinExistence type="predicted"/>
<evidence type="ECO:0000256" key="1">
    <source>
        <dbReference type="ARBA" id="ARBA00004128"/>
    </source>
</evidence>
<dbReference type="CDD" id="cd07751">
    <property type="entry name" value="PolyPPase_VTC4_like"/>
    <property type="match status" value="1"/>
</dbReference>
<evidence type="ECO:0000256" key="6">
    <source>
        <dbReference type="SAM" id="MobiDB-lite"/>
    </source>
</evidence>
<keyword evidence="2" id="KW-0926">Vacuole</keyword>
<sequence>MKFGAELNSKIHETWRDSYIHYNKLKSHLMAQHTHGVWSPQDEKNFANQIEMELKKVYTFVQVRQKALISRIDYCESMLREYKEIPKTRATAYDSVADSLAEILIDVDDLAKFHELNLAGFEKIVKKHDKWTGGDLKSYYFGQLLDLYPLDKQRFDVMIVRISDMHDLCRLYGNPRSTTKAYTQGGDQTAFERATNKYWIHPDHITEVKAIILLHLPVHVFNQKKQYESKDAAVSSVYYDNENFDLYQERLARAKGAEAIRIRWYGQSDELNDDVYIERKTHHAAWLNDKSVKDRFRLKESQVNDFISGAYSADHFKRDLEKKGKMDQITIADNHFVAKGIQNSIKTKQLKPMCRVFYNRTAFQLPGDQRLRISLDSNLTFIKEDHMDGKQRRAMPDGSHNWRRPDVGIDHPFRHVNDADILRFPYAILETKIQSHLGQEAPAWLTSLLDSHLVYEVPRFSKYIHGASYLFKDRIPAMPYWLDQLLTDIRKPITPNVGLSRSQSFKALFNGRHRRSLEYDDSIKISDNAGLMPPLKQQQQTTSKKISLGFAVDSEARKSNKLSRRGHSTTVPHLSINFSSNPLPETTATATATTSGRDMISRFWANNIFSDEKKKGDSRSLPMTPASAVMERGTSGGKRKKGALTKKLDPKAFFANERTFIAWLQFCALLLTVSLNLLNTGDRISRVVGACFIVFSSVISIYALVRFQLRAYQMRTGRGMMNMEDIYGPVLLCVLLVTALGINFYLRAPLLFTTPESQQLNIKPSDYA</sequence>
<dbReference type="Pfam" id="PF02656">
    <property type="entry name" value="DUF202"/>
    <property type="match status" value="1"/>
</dbReference>
<dbReference type="CDD" id="cd14480">
    <property type="entry name" value="SPX_VTC2_like"/>
    <property type="match status" value="1"/>
</dbReference>
<feature type="transmembrane region" description="Helical" evidence="7">
    <location>
        <begin position="660"/>
        <end position="678"/>
    </location>
</feature>
<comment type="caution">
    <text evidence="9">The sequence shown here is derived from an EMBL/GenBank/DDBJ whole genome shotgun (WGS) entry which is preliminary data.</text>
</comment>
<dbReference type="Proteomes" id="UP001304243">
    <property type="component" value="Unassembled WGS sequence"/>
</dbReference>
<dbReference type="EMBL" id="JASEJX010000035">
    <property type="protein sequence ID" value="KAK4509929.1"/>
    <property type="molecule type" value="Genomic_DNA"/>
</dbReference>
<feature type="transmembrane region" description="Helical" evidence="7">
    <location>
        <begin position="684"/>
        <end position="705"/>
    </location>
</feature>
<organism evidence="9 10">
    <name type="scientific">Mucor velutinosus</name>
    <dbReference type="NCBI Taxonomy" id="708070"/>
    <lineage>
        <taxon>Eukaryota</taxon>
        <taxon>Fungi</taxon>
        <taxon>Fungi incertae sedis</taxon>
        <taxon>Mucoromycota</taxon>
        <taxon>Mucoromycotina</taxon>
        <taxon>Mucoromycetes</taxon>
        <taxon>Mucorales</taxon>
        <taxon>Mucorineae</taxon>
        <taxon>Mucoraceae</taxon>
        <taxon>Mucor</taxon>
    </lineage>
</organism>
<evidence type="ECO:0000256" key="2">
    <source>
        <dbReference type="ARBA" id="ARBA00022554"/>
    </source>
</evidence>
<protein>
    <submittedName>
        <fullName evidence="9">ATP synthase subunit e, mitochondrial</fullName>
    </submittedName>
</protein>
<comment type="subcellular location">
    <subcellularLocation>
        <location evidence="1">Vacuole membrane</location>
        <topology evidence="1">Multi-pass membrane protein</topology>
    </subcellularLocation>
</comment>
<feature type="transmembrane region" description="Helical" evidence="7">
    <location>
        <begin position="726"/>
        <end position="746"/>
    </location>
</feature>